<protein>
    <submittedName>
        <fullName evidence="2">Predicted protein</fullName>
    </submittedName>
</protein>
<evidence type="ECO:0000313" key="2">
    <source>
        <dbReference type="EMBL" id="BAJ93520.1"/>
    </source>
</evidence>
<name>F2DEJ9_HORVV</name>
<feature type="compositionally biased region" description="Basic residues" evidence="1">
    <location>
        <begin position="74"/>
        <end position="84"/>
    </location>
</feature>
<evidence type="ECO:0000256" key="1">
    <source>
        <dbReference type="SAM" id="MobiDB-lite"/>
    </source>
</evidence>
<feature type="compositionally biased region" description="Polar residues" evidence="1">
    <location>
        <begin position="1"/>
        <end position="19"/>
    </location>
</feature>
<accession>F2DEJ9</accession>
<sequence>MSSPRTLATPSFPLSTSNGRSRHRLRNTSSGLIDPATGRASPRARAAADPATGGASPRARAAADQAIGGVARASGHRSNHRWRCASRGPIDPATRDATRAAAQSIDPSAGRHEQRLGRSSHLRGGASNGRSNHRRAAQADLPAVHEPACLFFAQIIHPSIVSYHTHLVH</sequence>
<organism evidence="2">
    <name type="scientific">Hordeum vulgare subsp. vulgare</name>
    <name type="common">Domesticated barley</name>
    <dbReference type="NCBI Taxonomy" id="112509"/>
    <lineage>
        <taxon>Eukaryota</taxon>
        <taxon>Viridiplantae</taxon>
        <taxon>Streptophyta</taxon>
        <taxon>Embryophyta</taxon>
        <taxon>Tracheophyta</taxon>
        <taxon>Spermatophyta</taxon>
        <taxon>Magnoliopsida</taxon>
        <taxon>Liliopsida</taxon>
        <taxon>Poales</taxon>
        <taxon>Poaceae</taxon>
        <taxon>BOP clade</taxon>
        <taxon>Pooideae</taxon>
        <taxon>Triticodae</taxon>
        <taxon>Triticeae</taxon>
        <taxon>Hordeinae</taxon>
        <taxon>Hordeum</taxon>
    </lineage>
</organism>
<dbReference type="AlphaFoldDB" id="F2DEJ9"/>
<reference evidence="2" key="1">
    <citation type="journal article" date="2011" name="Plant Physiol.">
        <title>Comprehensive sequence analysis of 24,783 barley full-length cDNAs derived from 12 clone libraries.</title>
        <authorList>
            <person name="Matsumoto T."/>
            <person name="Tanaka T."/>
            <person name="Sakai H."/>
            <person name="Amano N."/>
            <person name="Kanamori H."/>
            <person name="Kurita K."/>
            <person name="Kikuta A."/>
            <person name="Kamiya K."/>
            <person name="Yamamoto M."/>
            <person name="Ikawa H."/>
            <person name="Fujii N."/>
            <person name="Hori K."/>
            <person name="Itoh T."/>
            <person name="Sato K."/>
        </authorList>
    </citation>
    <scope>NUCLEOTIDE SEQUENCE</scope>
    <source>
        <tissue evidence="2">Shoot and root</tissue>
    </source>
</reference>
<dbReference type="EMBL" id="AK362316">
    <property type="protein sequence ID" value="BAJ93520.1"/>
    <property type="molecule type" value="mRNA"/>
</dbReference>
<proteinExistence type="evidence at transcript level"/>
<feature type="compositionally biased region" description="Low complexity" evidence="1">
    <location>
        <begin position="35"/>
        <end position="73"/>
    </location>
</feature>
<feature type="region of interest" description="Disordered" evidence="1">
    <location>
        <begin position="1"/>
        <end position="135"/>
    </location>
</feature>